<name>A0A1G2HK16_9BACT</name>
<dbReference type="Gene3D" id="3.30.1490.300">
    <property type="match status" value="1"/>
</dbReference>
<dbReference type="NCBIfam" id="TIGR01175">
    <property type="entry name" value="pilM"/>
    <property type="match status" value="1"/>
</dbReference>
<proteinExistence type="predicted"/>
<comment type="caution">
    <text evidence="1">The sequence shown here is derived from an EMBL/GenBank/DDBJ whole genome shotgun (WGS) entry which is preliminary data.</text>
</comment>
<dbReference type="CDD" id="cd24049">
    <property type="entry name" value="ASKHA_NBD_PilM"/>
    <property type="match status" value="1"/>
</dbReference>
<dbReference type="Proteomes" id="UP000178509">
    <property type="component" value="Unassembled WGS sequence"/>
</dbReference>
<dbReference type="InterPro" id="IPR005883">
    <property type="entry name" value="PilM"/>
</dbReference>
<dbReference type="Gene3D" id="3.30.420.40">
    <property type="match status" value="2"/>
</dbReference>
<protein>
    <recommendedName>
        <fullName evidence="3">SHS2 domain-containing protein</fullName>
    </recommendedName>
</protein>
<organism evidence="1 2">
    <name type="scientific">Candidatus Spechtbacteria bacterium RIFCSPLOWO2_02_FULL_38_8</name>
    <dbReference type="NCBI Taxonomy" id="1802164"/>
    <lineage>
        <taxon>Bacteria</taxon>
        <taxon>Candidatus Spechtiibacteriota</taxon>
    </lineage>
</organism>
<sequence length="347" mass="38178">MWNPLRQKNKIYNLGIDIGTSSIKLVELLHDGNNIKLNNYAQFFPKSDYIDNSSGSLNLLDFQIAEALKNMFSETDFASGKAVLGLPVFSSFSTLIELPAMSDAELKDAIGYEVRKYIPVPISEVQFDWTKIEALSDENKFKVLTVAVPNEIIEKYNRIAQMVNINLTTMELETFSSARALVSQSSQENIAILDLGYRTTNVSIISGGIVIIHHNVDAGGSGITRGLAQAMSVDLQRAEEIKKTSGVSATENNVSGILKNYIDKILMEAEQVFQNYIQEGGKKITRIILTGGGALMPGFADYVKEVFSVETEIANPFKAIEVPSQLKRKLEKESPGFAVAVGLALRK</sequence>
<dbReference type="STRING" id="1802164.A3H51_01400"/>
<dbReference type="InterPro" id="IPR050696">
    <property type="entry name" value="FtsA/MreB"/>
</dbReference>
<dbReference type="PANTHER" id="PTHR32432">
    <property type="entry name" value="CELL DIVISION PROTEIN FTSA-RELATED"/>
    <property type="match status" value="1"/>
</dbReference>
<evidence type="ECO:0008006" key="3">
    <source>
        <dbReference type="Google" id="ProtNLM"/>
    </source>
</evidence>
<accession>A0A1G2HK16</accession>
<dbReference type="Pfam" id="PF11104">
    <property type="entry name" value="PilM_2"/>
    <property type="match status" value="1"/>
</dbReference>
<dbReference type="PIRSF" id="PIRSF019169">
    <property type="entry name" value="PilM"/>
    <property type="match status" value="1"/>
</dbReference>
<gene>
    <name evidence="1" type="ORF">A3H51_01400</name>
</gene>
<reference evidence="1 2" key="1">
    <citation type="journal article" date="2016" name="Nat. Commun.">
        <title>Thousands of microbial genomes shed light on interconnected biogeochemical processes in an aquifer system.</title>
        <authorList>
            <person name="Anantharaman K."/>
            <person name="Brown C.T."/>
            <person name="Hug L.A."/>
            <person name="Sharon I."/>
            <person name="Castelle C.J."/>
            <person name="Probst A.J."/>
            <person name="Thomas B.C."/>
            <person name="Singh A."/>
            <person name="Wilkins M.J."/>
            <person name="Karaoz U."/>
            <person name="Brodie E.L."/>
            <person name="Williams K.H."/>
            <person name="Hubbard S.S."/>
            <person name="Banfield J.F."/>
        </authorList>
    </citation>
    <scope>NUCLEOTIDE SEQUENCE [LARGE SCALE GENOMIC DNA]</scope>
</reference>
<dbReference type="AlphaFoldDB" id="A0A1G2HK16"/>
<dbReference type="PANTHER" id="PTHR32432:SF3">
    <property type="entry name" value="ETHANOLAMINE UTILIZATION PROTEIN EUTJ"/>
    <property type="match status" value="1"/>
</dbReference>
<dbReference type="EMBL" id="MHOJ01000009">
    <property type="protein sequence ID" value="OGZ62827.1"/>
    <property type="molecule type" value="Genomic_DNA"/>
</dbReference>
<evidence type="ECO:0000313" key="1">
    <source>
        <dbReference type="EMBL" id="OGZ62827.1"/>
    </source>
</evidence>
<evidence type="ECO:0000313" key="2">
    <source>
        <dbReference type="Proteomes" id="UP000178509"/>
    </source>
</evidence>
<dbReference type="InterPro" id="IPR043129">
    <property type="entry name" value="ATPase_NBD"/>
</dbReference>
<dbReference type="SUPFAM" id="SSF53067">
    <property type="entry name" value="Actin-like ATPase domain"/>
    <property type="match status" value="2"/>
</dbReference>